<protein>
    <submittedName>
        <fullName evidence="1">Uncharacterized protein</fullName>
    </submittedName>
</protein>
<dbReference type="AlphaFoldDB" id="A0A8J2SWS3"/>
<dbReference type="EMBL" id="CAKKNE010000006">
    <property type="protein sequence ID" value="CAH0378872.1"/>
    <property type="molecule type" value="Genomic_DNA"/>
</dbReference>
<evidence type="ECO:0000313" key="2">
    <source>
        <dbReference type="Proteomes" id="UP000789595"/>
    </source>
</evidence>
<accession>A0A8J2SWS3</accession>
<dbReference type="Proteomes" id="UP000789595">
    <property type="component" value="Unassembled WGS sequence"/>
</dbReference>
<keyword evidence="2" id="KW-1185">Reference proteome</keyword>
<reference evidence="1" key="1">
    <citation type="submission" date="2021-11" db="EMBL/GenBank/DDBJ databases">
        <authorList>
            <consortium name="Genoscope - CEA"/>
            <person name="William W."/>
        </authorList>
    </citation>
    <scope>NUCLEOTIDE SEQUENCE</scope>
</reference>
<gene>
    <name evidence="1" type="ORF">PECAL_6P04690</name>
</gene>
<organism evidence="1 2">
    <name type="scientific">Pelagomonas calceolata</name>
    <dbReference type="NCBI Taxonomy" id="35677"/>
    <lineage>
        <taxon>Eukaryota</taxon>
        <taxon>Sar</taxon>
        <taxon>Stramenopiles</taxon>
        <taxon>Ochrophyta</taxon>
        <taxon>Pelagophyceae</taxon>
        <taxon>Pelagomonadales</taxon>
        <taxon>Pelagomonadaceae</taxon>
        <taxon>Pelagomonas</taxon>
    </lineage>
</organism>
<name>A0A8J2SWS3_9STRA</name>
<sequence>MAGRDAATGGKGAALAGDVAKMGAAESDGDAAPDRVLAAPAPDDFLPRNVLACLLYDGALVTKEHVRAAKRLAATSKAWAAVDDAWRATLRAEVEQGGWGPFLDDARFRVAFWNANVEDAKAFACHDPVLMSCVLMRGVTGGRAPFDVLDAAAATFLDATSGNYGAHAKVARMLKGRNAAAMNRQRVAMGGAEASGARDPLREVTFGPEGEVDEREAYLSRNPLWRAGYGRPEGEFEPEDIDKRLLRRQALMDSVNEFHWTHPGLAPRKCPLPPRTLGTLRFFLQWFDSATSWPLERSNVLETLWSFKDAPLNFGALHPIEAERWRVFLDTFPADGHEAMLAFYKGLMEALRAGEPPNPADMMPPPGLAESIYEEELLCEAKVRSTVPGVVPLWYGRPMVDEDPEIAAQAALAGEMVGAGQCSLM</sequence>
<evidence type="ECO:0000313" key="1">
    <source>
        <dbReference type="EMBL" id="CAH0378872.1"/>
    </source>
</evidence>
<comment type="caution">
    <text evidence="1">The sequence shown here is derived from an EMBL/GenBank/DDBJ whole genome shotgun (WGS) entry which is preliminary data.</text>
</comment>
<proteinExistence type="predicted"/>